<evidence type="ECO:0000256" key="11">
    <source>
        <dbReference type="SAM" id="MobiDB-lite"/>
    </source>
</evidence>
<comment type="subunit">
    <text evidence="1 8">Homodimer.</text>
</comment>
<feature type="active site" evidence="9">
    <location>
        <position position="258"/>
    </location>
</feature>
<dbReference type="Gene3D" id="3.40.440.10">
    <property type="entry name" value="Adenylosuccinate Synthetase, subunit A, domain 1"/>
    <property type="match status" value="1"/>
</dbReference>
<keyword evidence="3 8" id="KW-0479">Metal-binding</keyword>
<dbReference type="Pfam" id="PF00709">
    <property type="entry name" value="Adenylsucc_synt"/>
    <property type="match status" value="1"/>
</dbReference>
<evidence type="ECO:0000256" key="2">
    <source>
        <dbReference type="ARBA" id="ARBA00022598"/>
    </source>
</evidence>
<feature type="compositionally biased region" description="Basic and acidic residues" evidence="11">
    <location>
        <begin position="95"/>
        <end position="107"/>
    </location>
</feature>
<feature type="binding site" evidence="8">
    <location>
        <begin position="157"/>
        <end position="159"/>
    </location>
    <ligand>
        <name>GTP</name>
        <dbReference type="ChEBI" id="CHEBI:37565"/>
    </ligand>
</feature>
<dbReference type="InterPro" id="IPR042109">
    <property type="entry name" value="Adenylosuccinate_synth_dom1"/>
</dbReference>
<feature type="active site" description="Proton acceptor" evidence="8">
    <location>
        <position position="130"/>
    </location>
</feature>
<feature type="binding site" evidence="8">
    <location>
        <begin position="416"/>
        <end position="422"/>
    </location>
    <ligand>
        <name>substrate</name>
    </ligand>
</feature>
<dbReference type="PANTHER" id="PTHR11846:SF0">
    <property type="entry name" value="ADENYLOSUCCINATE SYNTHETASE"/>
    <property type="match status" value="1"/>
</dbReference>
<name>A0ABP0X830_9BRYO</name>
<keyword evidence="13" id="KW-1185">Reference proteome</keyword>
<feature type="binding site" evidence="8">
    <location>
        <begin position="155"/>
        <end position="158"/>
    </location>
    <ligand>
        <name>IMP</name>
        <dbReference type="ChEBI" id="CHEBI:58053"/>
    </ligand>
</feature>
<keyword evidence="4 8" id="KW-0547">Nucleotide-binding</keyword>
<keyword evidence="7 8" id="KW-0342">GTP-binding</keyword>
<feature type="binding site" evidence="8">
    <location>
        <position position="247"/>
    </location>
    <ligand>
        <name>IMP</name>
        <dbReference type="ChEBI" id="CHEBI:58053"/>
    </ligand>
</feature>
<comment type="function">
    <text evidence="8">Plays an important role in the de novo pathway and in the salvage pathway of purine nucleotide biosynthesis. Catalyzes the first commited step in the biosynthesis of AMP from IMP.</text>
</comment>
<feature type="compositionally biased region" description="Low complexity" evidence="11">
    <location>
        <begin position="29"/>
        <end position="44"/>
    </location>
</feature>
<dbReference type="InterPro" id="IPR027417">
    <property type="entry name" value="P-loop_NTPase"/>
</dbReference>
<feature type="region of interest" description="Disordered" evidence="11">
    <location>
        <begin position="63"/>
        <end position="113"/>
    </location>
</feature>
<keyword evidence="2 8" id="KW-0436">Ligase</keyword>
<feature type="binding site" evidence="8">
    <location>
        <begin position="129"/>
        <end position="135"/>
    </location>
    <ligand>
        <name>GTP</name>
        <dbReference type="ChEBI" id="CHEBI:37565"/>
    </ligand>
</feature>
<dbReference type="InterPro" id="IPR033128">
    <property type="entry name" value="Adenylosuccin_syn_Lys_AS"/>
</dbReference>
<gene>
    <name evidence="8" type="primary">PURA</name>
    <name evidence="12" type="ORF">CSSPJE1EN1_LOCUS20734</name>
</gene>
<dbReference type="EC" id="6.3.4.4" evidence="8"/>
<evidence type="ECO:0000256" key="6">
    <source>
        <dbReference type="ARBA" id="ARBA00022842"/>
    </source>
</evidence>
<dbReference type="InterPro" id="IPR001114">
    <property type="entry name" value="Adenylosuccinate_synthetase"/>
</dbReference>
<dbReference type="Gene3D" id="1.10.300.10">
    <property type="entry name" value="Adenylosuccinate Synthetase, subunit A, domain 2"/>
    <property type="match status" value="1"/>
</dbReference>
<feature type="binding site" evidence="8">
    <location>
        <begin position="130"/>
        <end position="133"/>
    </location>
    <ligand>
        <name>IMP</name>
        <dbReference type="ChEBI" id="CHEBI:58053"/>
    </ligand>
</feature>
<dbReference type="PANTHER" id="PTHR11846">
    <property type="entry name" value="ADENYLOSUCCINATE SYNTHETASE"/>
    <property type="match status" value="1"/>
</dbReference>
<dbReference type="SMART" id="SM00788">
    <property type="entry name" value="Adenylsucc_synt"/>
    <property type="match status" value="1"/>
</dbReference>
<feature type="active site" description="Proton donor" evidence="8">
    <location>
        <position position="158"/>
    </location>
</feature>
<evidence type="ECO:0000256" key="1">
    <source>
        <dbReference type="ARBA" id="ARBA00011738"/>
    </source>
</evidence>
<keyword evidence="6 8" id="KW-0460">Magnesium</keyword>
<protein>
    <recommendedName>
        <fullName evidence="8">Adenylosuccinate synthetase, chloroplastic</fullName>
        <shortName evidence="8">AMPSase</shortName>
        <shortName evidence="8">AdSS</shortName>
        <ecNumber evidence="8">6.3.4.4</ecNumber>
    </recommendedName>
    <alternativeName>
        <fullName evidence="8">IMP--aspartate ligase</fullName>
    </alternativeName>
</protein>
<reference evidence="12" key="1">
    <citation type="submission" date="2024-02" db="EMBL/GenBank/DDBJ databases">
        <authorList>
            <consortium name="ELIXIR-Norway"/>
            <consortium name="Elixir Norway"/>
        </authorList>
    </citation>
    <scope>NUCLEOTIDE SEQUENCE</scope>
</reference>
<sequence length="543" mass="58572">MATAAVAMEVHSFVFSAHSCHAPFTPRNSSSSSSSSSCGSYSSGSVASSKLALKQSEFHRGQREFVVSSTSRASAVGSGKQSGGVRSQAQVTQREVGKVKKEDKDGSSDGEDPFKALSQVCAVLGTQWGDEGKGKLVDILAQRYDIVARCQGGANAGHTIYNDEGVKFALHLVPSGILNMQAICVVGNGVVVHLPGFFKEIDGLEAQGVLCTGRLFVSDRAHLLFDLHQTVDGLREAELGGDMIGTTKRGIGPCYASKAIRNGLRVGDLRHMDTFRSKLEILFKDAANRFKDFEYNDSVLDAEVENYKKFAKRLEPYIADTVQYISNAYTVGKRILIEGGQATMLDVDFGTYPFVTSSNPSVGGICTGLGISPKRLGDIIGVAKAYTTRVGAGPFPTELHGDQGEALRVAGHEFGTTTGRPRRCGWLDIVALNYVCTINGFTALNLTKLDVLSGLSEVKIGVTYRNADGIQIRSFPSDLSVLEQVQVDYEVLPGWNKDITNVRSYQELPVEAQRYVERIEELVGLPIHYIGVGPGRDALIVKV</sequence>
<comment type="similarity">
    <text evidence="8 10">Belongs to the adenylosuccinate synthetase family.</text>
</comment>
<dbReference type="InterPro" id="IPR042111">
    <property type="entry name" value="Adenylosuccinate_synth_dom3"/>
</dbReference>
<feature type="binding site" evidence="8">
    <location>
        <position position="356"/>
    </location>
    <ligand>
        <name>IMP</name>
        <dbReference type="ChEBI" id="CHEBI:58053"/>
    </ligand>
</feature>
<comment type="pathway">
    <text evidence="8 10">Purine metabolism; AMP biosynthesis via de novo pathway; AMP from IMP: step 1/2.</text>
</comment>
<feature type="binding site" evidence="8">
    <location>
        <position position="422"/>
    </location>
    <ligand>
        <name>GTP</name>
        <dbReference type="ChEBI" id="CHEBI:37565"/>
    </ligand>
</feature>
<feature type="binding site" evidence="8">
    <location>
        <begin position="531"/>
        <end position="533"/>
    </location>
    <ligand>
        <name>GTP</name>
        <dbReference type="ChEBI" id="CHEBI:37565"/>
    </ligand>
</feature>
<dbReference type="InterPro" id="IPR042110">
    <property type="entry name" value="Adenylosuccinate_synth_dom2"/>
</dbReference>
<keyword evidence="8" id="KW-0150">Chloroplast</keyword>
<dbReference type="Proteomes" id="UP001497444">
    <property type="component" value="Chromosome 6"/>
</dbReference>
<feature type="binding site" evidence="8">
    <location>
        <position position="130"/>
    </location>
    <ligand>
        <name>Mg(2+)</name>
        <dbReference type="ChEBI" id="CHEBI:18420"/>
    </ligand>
</feature>
<dbReference type="PROSITE" id="PS01266">
    <property type="entry name" value="ADENYLOSUCCIN_SYN_1"/>
    <property type="match status" value="1"/>
</dbReference>
<evidence type="ECO:0000256" key="4">
    <source>
        <dbReference type="ARBA" id="ARBA00022741"/>
    </source>
</evidence>
<comment type="subcellular location">
    <subcellularLocation>
        <location evidence="8">Plastid</location>
        <location evidence="8">Chloroplast</location>
    </subcellularLocation>
</comment>
<accession>A0ABP0X830</accession>
<feature type="binding site" evidence="8">
    <location>
        <position position="341"/>
    </location>
    <ligand>
        <name>IMP</name>
        <dbReference type="ChEBI" id="CHEBI:58053"/>
    </ligand>
</feature>
<evidence type="ECO:0000256" key="5">
    <source>
        <dbReference type="ARBA" id="ARBA00022755"/>
    </source>
</evidence>
<comment type="catalytic activity">
    <reaction evidence="8 10">
        <text>IMP + L-aspartate + GTP = N(6)-(1,2-dicarboxyethyl)-AMP + GDP + phosphate + 2 H(+)</text>
        <dbReference type="Rhea" id="RHEA:15753"/>
        <dbReference type="ChEBI" id="CHEBI:15378"/>
        <dbReference type="ChEBI" id="CHEBI:29991"/>
        <dbReference type="ChEBI" id="CHEBI:37565"/>
        <dbReference type="ChEBI" id="CHEBI:43474"/>
        <dbReference type="ChEBI" id="CHEBI:57567"/>
        <dbReference type="ChEBI" id="CHEBI:58053"/>
        <dbReference type="ChEBI" id="CHEBI:58189"/>
        <dbReference type="EC" id="6.3.4.4"/>
    </reaction>
</comment>
<dbReference type="EMBL" id="OZ020101">
    <property type="protein sequence ID" value="CAK9275256.1"/>
    <property type="molecule type" value="Genomic_DNA"/>
</dbReference>
<dbReference type="Gene3D" id="3.90.170.10">
    <property type="entry name" value="Adenylosuccinate Synthetase, subunit A, domain 3"/>
    <property type="match status" value="1"/>
</dbReference>
<dbReference type="PROSITE" id="PS00513">
    <property type="entry name" value="ADENYLOSUCCIN_SYN_2"/>
    <property type="match status" value="1"/>
</dbReference>
<dbReference type="NCBIfam" id="TIGR00184">
    <property type="entry name" value="purA"/>
    <property type="match status" value="1"/>
</dbReference>
<evidence type="ECO:0000256" key="10">
    <source>
        <dbReference type="RuleBase" id="RU000520"/>
    </source>
</evidence>
<evidence type="ECO:0000313" key="13">
    <source>
        <dbReference type="Proteomes" id="UP001497444"/>
    </source>
</evidence>
<feature type="region of interest" description="Disordered" evidence="11">
    <location>
        <begin position="24"/>
        <end position="44"/>
    </location>
</feature>
<organism evidence="12 13">
    <name type="scientific">Sphagnum jensenii</name>
    <dbReference type="NCBI Taxonomy" id="128206"/>
    <lineage>
        <taxon>Eukaryota</taxon>
        <taxon>Viridiplantae</taxon>
        <taxon>Streptophyta</taxon>
        <taxon>Embryophyta</taxon>
        <taxon>Bryophyta</taxon>
        <taxon>Sphagnophytina</taxon>
        <taxon>Sphagnopsida</taxon>
        <taxon>Sphagnales</taxon>
        <taxon>Sphagnaceae</taxon>
        <taxon>Sphagnum</taxon>
    </lineage>
</organism>
<feature type="compositionally biased region" description="Polar residues" evidence="11">
    <location>
        <begin position="84"/>
        <end position="93"/>
    </location>
</feature>
<feature type="binding site" evidence="8">
    <location>
        <position position="157"/>
    </location>
    <ligand>
        <name>Mg(2+)</name>
        <dbReference type="ChEBI" id="CHEBI:18420"/>
    </ligand>
</feature>
<comment type="cofactor">
    <cofactor evidence="8">
        <name>Mg(2+)</name>
        <dbReference type="ChEBI" id="CHEBI:18420"/>
    </cofactor>
    <text evidence="8">Binds 1 Mg(2+) ion per subunit.</text>
</comment>
<keyword evidence="8" id="KW-0934">Plastid</keyword>
<evidence type="ECO:0000256" key="9">
    <source>
        <dbReference type="PROSITE-ProRule" id="PRU10134"/>
    </source>
</evidence>
<dbReference type="CDD" id="cd03108">
    <property type="entry name" value="AdSS"/>
    <property type="match status" value="1"/>
</dbReference>
<feature type="binding site" evidence="8">
    <location>
        <position position="261"/>
    </location>
    <ligand>
        <name>IMP</name>
        <dbReference type="ChEBI" id="CHEBI:58053"/>
        <note>ligand shared between dimeric partners</note>
    </ligand>
</feature>
<evidence type="ECO:0000256" key="8">
    <source>
        <dbReference type="HAMAP-Rule" id="MF_03125"/>
    </source>
</evidence>
<feature type="binding site" evidence="8">
    <location>
        <begin position="448"/>
        <end position="450"/>
    </location>
    <ligand>
        <name>GTP</name>
        <dbReference type="ChEBI" id="CHEBI:37565"/>
    </ligand>
</feature>
<dbReference type="NCBIfam" id="NF002223">
    <property type="entry name" value="PRK01117.1"/>
    <property type="match status" value="1"/>
</dbReference>
<feature type="binding site" evidence="8">
    <location>
        <position position="420"/>
    </location>
    <ligand>
        <name>IMP</name>
        <dbReference type="ChEBI" id="CHEBI:58053"/>
    </ligand>
</feature>
<dbReference type="HAMAP" id="MF_00011">
    <property type="entry name" value="Adenylosucc_synth"/>
    <property type="match status" value="1"/>
</dbReference>
<evidence type="ECO:0000256" key="3">
    <source>
        <dbReference type="ARBA" id="ARBA00022723"/>
    </source>
</evidence>
<dbReference type="SUPFAM" id="SSF52540">
    <property type="entry name" value="P-loop containing nucleoside triphosphate hydrolases"/>
    <property type="match status" value="1"/>
</dbReference>
<proteinExistence type="inferred from homology"/>
<evidence type="ECO:0000256" key="7">
    <source>
        <dbReference type="ARBA" id="ARBA00023134"/>
    </source>
</evidence>
<comment type="function">
    <text evidence="10">Plays an important role in the de novo pathway of purine nucleotide biosynthesis.</text>
</comment>
<keyword evidence="5 8" id="KW-0658">Purine biosynthesis</keyword>
<evidence type="ECO:0000313" key="12">
    <source>
        <dbReference type="EMBL" id="CAK9275256.1"/>
    </source>
</evidence>
<dbReference type="InterPro" id="IPR018220">
    <property type="entry name" value="Adenylosuccin_syn_GTP-bd"/>
</dbReference>